<organism evidence="1 2">
    <name type="scientific">Legionella antarctica</name>
    <dbReference type="NCBI Taxonomy" id="2708020"/>
    <lineage>
        <taxon>Bacteria</taxon>
        <taxon>Pseudomonadati</taxon>
        <taxon>Pseudomonadota</taxon>
        <taxon>Gammaproteobacteria</taxon>
        <taxon>Legionellales</taxon>
        <taxon>Legionellaceae</taxon>
        <taxon>Legionella</taxon>
    </lineage>
</organism>
<proteinExistence type="predicted"/>
<name>A0A6F8T5P7_9GAMM</name>
<dbReference type="Proteomes" id="UP000502894">
    <property type="component" value="Chromosome"/>
</dbReference>
<dbReference type="RefSeq" id="WP_173237458.1">
    <property type="nucleotide sequence ID" value="NZ_AP022839.1"/>
</dbReference>
<accession>A0A6F8T5P7</accession>
<gene>
    <name evidence="1" type="ORF">TUM19329_23760</name>
</gene>
<dbReference type="KEGG" id="lant:TUM19329_23760"/>
<keyword evidence="2" id="KW-1185">Reference proteome</keyword>
<evidence type="ECO:0000313" key="2">
    <source>
        <dbReference type="Proteomes" id="UP000502894"/>
    </source>
</evidence>
<evidence type="ECO:0000313" key="1">
    <source>
        <dbReference type="EMBL" id="BCA96015.1"/>
    </source>
</evidence>
<dbReference type="EMBL" id="AP022839">
    <property type="protein sequence ID" value="BCA96015.1"/>
    <property type="molecule type" value="Genomic_DNA"/>
</dbReference>
<dbReference type="AlphaFoldDB" id="A0A6F8T5P7"/>
<sequence length="56" mass="6577">MLIYRQGAINDLKMINQAREFGFDEDVVEIQNRLKERLSSFQLLHTIVDPKNETVV</sequence>
<reference evidence="1" key="1">
    <citation type="journal article" date="2020" name="Microbiol. Resour. Announc.">
        <title>Complete Genome Sequence of Novel Psychrotolerant Legionella Strain TUM19329, Isolated from Antarctic Lake Sediment.</title>
        <authorList>
            <person name="Shimada S."/>
            <person name="Nakai R."/>
            <person name="Aoki K."/>
            <person name="Shimoeda N."/>
            <person name="Ohno G."/>
            <person name="Miyazaki Y."/>
            <person name="Kudoh S."/>
            <person name="Imura S."/>
            <person name="Watanabe K."/>
            <person name="Ishii Y."/>
            <person name="Tateda K."/>
        </authorList>
    </citation>
    <scope>NUCLEOTIDE SEQUENCE [LARGE SCALE GENOMIC DNA]</scope>
    <source>
        <strain evidence="1">TUM19329</strain>
    </source>
</reference>
<protein>
    <submittedName>
        <fullName evidence="1">Uncharacterized protein</fullName>
    </submittedName>
</protein>